<dbReference type="EMBL" id="VBSP01000006">
    <property type="protein sequence ID" value="TLQ48925.1"/>
    <property type="molecule type" value="Genomic_DNA"/>
</dbReference>
<dbReference type="OrthoDB" id="5363652at2"/>
<organism evidence="1 2">
    <name type="scientific">Ruoffia tabacinasalis</name>
    <dbReference type="NCBI Taxonomy" id="87458"/>
    <lineage>
        <taxon>Bacteria</taxon>
        <taxon>Bacillati</taxon>
        <taxon>Bacillota</taxon>
        <taxon>Bacilli</taxon>
        <taxon>Lactobacillales</taxon>
        <taxon>Aerococcaceae</taxon>
        <taxon>Ruoffia</taxon>
    </lineage>
</organism>
<gene>
    <name evidence="1" type="ORF">FEZ33_02995</name>
</gene>
<proteinExistence type="predicted"/>
<dbReference type="Proteomes" id="UP000306420">
    <property type="component" value="Unassembled WGS sequence"/>
</dbReference>
<evidence type="ECO:0000313" key="2">
    <source>
        <dbReference type="Proteomes" id="UP000306420"/>
    </source>
</evidence>
<dbReference type="AlphaFoldDB" id="A0A5R9EF58"/>
<comment type="caution">
    <text evidence="1">The sequence shown here is derived from an EMBL/GenBank/DDBJ whole genome shotgun (WGS) entry which is preliminary data.</text>
</comment>
<protein>
    <submittedName>
        <fullName evidence="1">Abi family protein</fullName>
    </submittedName>
</protein>
<name>A0A5R9EF58_9LACT</name>
<sequence length="73" mass="8676">MSNLCNLIKTKTRYKKDNAIKHYVKNYNEVPIWIILNFIDFGQINTLFYCLPISLLNQIAKNCLSFVHENRIQ</sequence>
<reference evidence="1 2" key="1">
    <citation type="submission" date="2019-05" db="EMBL/GenBank/DDBJ databases">
        <title>The metagenome of a microbial culture collection derived from dairy environment covers the genomic content of the human microbiome.</title>
        <authorList>
            <person name="Roder T."/>
            <person name="Wuthrich D."/>
            <person name="Sattari Z."/>
            <person name="Von Ah U."/>
            <person name="Bar C."/>
            <person name="Ronchi F."/>
            <person name="Macpherson A.J."/>
            <person name="Ganal-Vonarburg S.C."/>
            <person name="Bruggmann R."/>
            <person name="Vergeres G."/>
        </authorList>
    </citation>
    <scope>NUCLEOTIDE SEQUENCE [LARGE SCALE GENOMIC DNA]</scope>
    <source>
        <strain evidence="1 2">FAM 24227</strain>
    </source>
</reference>
<dbReference type="Pfam" id="PF07751">
    <property type="entry name" value="Abi_2"/>
    <property type="match status" value="1"/>
</dbReference>
<dbReference type="InterPro" id="IPR011664">
    <property type="entry name" value="Abi_system_AbiD/AbiF-like"/>
</dbReference>
<accession>A0A5R9EF58</accession>
<evidence type="ECO:0000313" key="1">
    <source>
        <dbReference type="EMBL" id="TLQ48925.1"/>
    </source>
</evidence>